<comment type="caution">
    <text evidence="1">The sequence shown here is derived from an EMBL/GenBank/DDBJ whole genome shotgun (WGS) entry which is preliminary data.</text>
</comment>
<evidence type="ECO:0000313" key="1">
    <source>
        <dbReference type="EMBL" id="KAH7686001.1"/>
    </source>
</evidence>
<proteinExistence type="predicted"/>
<evidence type="ECO:0000313" key="2">
    <source>
        <dbReference type="Proteomes" id="UP000827976"/>
    </source>
</evidence>
<gene>
    <name evidence="1" type="ORF">IHE45_04G076300</name>
</gene>
<protein>
    <submittedName>
        <fullName evidence="1">Uncharacterized protein</fullName>
    </submittedName>
</protein>
<name>A0ACB7WE77_DIOAL</name>
<dbReference type="Proteomes" id="UP000827976">
    <property type="component" value="Chromosome 4"/>
</dbReference>
<dbReference type="EMBL" id="CM037014">
    <property type="protein sequence ID" value="KAH7686001.1"/>
    <property type="molecule type" value="Genomic_DNA"/>
</dbReference>
<keyword evidence="2" id="KW-1185">Reference proteome</keyword>
<sequence>MAAKGGSDWWSKTMNKAYHWPFKLFFSAAPWRSINIQFSIFDDVLFHVLYFFEAVVLVAAVCVFFCCCGCHF</sequence>
<organism evidence="1 2">
    <name type="scientific">Dioscorea alata</name>
    <name type="common">Purple yam</name>
    <dbReference type="NCBI Taxonomy" id="55571"/>
    <lineage>
        <taxon>Eukaryota</taxon>
        <taxon>Viridiplantae</taxon>
        <taxon>Streptophyta</taxon>
        <taxon>Embryophyta</taxon>
        <taxon>Tracheophyta</taxon>
        <taxon>Spermatophyta</taxon>
        <taxon>Magnoliopsida</taxon>
        <taxon>Liliopsida</taxon>
        <taxon>Dioscoreales</taxon>
        <taxon>Dioscoreaceae</taxon>
        <taxon>Dioscorea</taxon>
    </lineage>
</organism>
<reference evidence="2" key="1">
    <citation type="journal article" date="2022" name="Nat. Commun.">
        <title>Chromosome evolution and the genetic basis of agronomically important traits in greater yam.</title>
        <authorList>
            <person name="Bredeson J.V."/>
            <person name="Lyons J.B."/>
            <person name="Oniyinde I.O."/>
            <person name="Okereke N.R."/>
            <person name="Kolade O."/>
            <person name="Nnabue I."/>
            <person name="Nwadili C.O."/>
            <person name="Hribova E."/>
            <person name="Parker M."/>
            <person name="Nwogha J."/>
            <person name="Shu S."/>
            <person name="Carlson J."/>
            <person name="Kariba R."/>
            <person name="Muthemba S."/>
            <person name="Knop K."/>
            <person name="Barton G.J."/>
            <person name="Sherwood A.V."/>
            <person name="Lopez-Montes A."/>
            <person name="Asiedu R."/>
            <person name="Jamnadass R."/>
            <person name="Muchugi A."/>
            <person name="Goodstein D."/>
            <person name="Egesi C.N."/>
            <person name="Featherston J."/>
            <person name="Asfaw A."/>
            <person name="Simpson G.G."/>
            <person name="Dolezel J."/>
            <person name="Hendre P.S."/>
            <person name="Van Deynze A."/>
            <person name="Kumar P.L."/>
            <person name="Obidiegwu J.E."/>
            <person name="Bhattacharjee R."/>
            <person name="Rokhsar D.S."/>
        </authorList>
    </citation>
    <scope>NUCLEOTIDE SEQUENCE [LARGE SCALE GENOMIC DNA]</scope>
    <source>
        <strain evidence="2">cv. TDa95/00328</strain>
    </source>
</reference>
<accession>A0ACB7WE77</accession>